<dbReference type="Proteomes" id="UP000267077">
    <property type="component" value="Unassembled WGS sequence"/>
</dbReference>
<dbReference type="EMBL" id="RYZR01000003">
    <property type="protein sequence ID" value="RUL66146.1"/>
    <property type="molecule type" value="Genomic_DNA"/>
</dbReference>
<keyword evidence="3" id="KW-1185">Reference proteome</keyword>
<feature type="transmembrane region" description="Helical" evidence="1">
    <location>
        <begin position="20"/>
        <end position="39"/>
    </location>
</feature>
<keyword evidence="1" id="KW-1133">Transmembrane helix</keyword>
<accession>A0A432LVR7</accession>
<evidence type="ECO:0000256" key="1">
    <source>
        <dbReference type="SAM" id="Phobius"/>
    </source>
</evidence>
<keyword evidence="1" id="KW-0812">Transmembrane</keyword>
<feature type="transmembrane region" description="Helical" evidence="1">
    <location>
        <begin position="216"/>
        <end position="239"/>
    </location>
</feature>
<dbReference type="OrthoDB" id="118685at2"/>
<feature type="transmembrane region" description="Helical" evidence="1">
    <location>
        <begin position="182"/>
        <end position="204"/>
    </location>
</feature>
<feature type="transmembrane region" description="Helical" evidence="1">
    <location>
        <begin position="294"/>
        <end position="311"/>
    </location>
</feature>
<feature type="transmembrane region" description="Helical" evidence="1">
    <location>
        <begin position="78"/>
        <end position="103"/>
    </location>
</feature>
<feature type="transmembrane region" description="Helical" evidence="1">
    <location>
        <begin position="133"/>
        <end position="162"/>
    </location>
</feature>
<evidence type="ECO:0000313" key="3">
    <source>
        <dbReference type="Proteomes" id="UP000267077"/>
    </source>
</evidence>
<organism evidence="2 3">
    <name type="scientific">Dyella dinghuensis</name>
    <dbReference type="NCBI Taxonomy" id="1920169"/>
    <lineage>
        <taxon>Bacteria</taxon>
        <taxon>Pseudomonadati</taxon>
        <taxon>Pseudomonadota</taxon>
        <taxon>Gammaproteobacteria</taxon>
        <taxon>Lysobacterales</taxon>
        <taxon>Rhodanobacteraceae</taxon>
        <taxon>Dyella</taxon>
    </lineage>
</organism>
<keyword evidence="1" id="KW-0472">Membrane</keyword>
<name>A0A432LVR7_9GAMM</name>
<gene>
    <name evidence="2" type="ORF">EKH79_05545</name>
</gene>
<comment type="caution">
    <text evidence="2">The sequence shown here is derived from an EMBL/GenBank/DDBJ whole genome shotgun (WGS) entry which is preliminary data.</text>
</comment>
<sequence>MKTLYWLVKREFWEHRGGFLRAPAITAAAFLTIAIMTIIGGEIMGHRFSAQFPLNDSNMGITTDGQMSAQDLQHAGTFLDAVICGSTATVLAIMAIVVFFYCLGSLYDDRKDRSILFWESLPISSWKTVVSKVFSATVVAPVIATIIGIVFGLLLLILGTLLCEIHGFSVWHVLGAAHPIHVTFDIIALIPLYALCALPTIGWLMLCSACARSMPILWALLVPLASNLIVWWLHIIGLAQLSPSWYFSHVTARLLFGLRPANWFEFSSDSLHPVTALDHLGLVDNYATLAAPDAWIGILAGVAMIAVAIWFRRWRHDN</sequence>
<protein>
    <submittedName>
        <fullName evidence="2">Uncharacterized protein</fullName>
    </submittedName>
</protein>
<dbReference type="RefSeq" id="WP_126672773.1">
    <property type="nucleotide sequence ID" value="NZ_RYZR01000003.1"/>
</dbReference>
<proteinExistence type="predicted"/>
<dbReference type="AlphaFoldDB" id="A0A432LVR7"/>
<reference evidence="2 3" key="1">
    <citation type="submission" date="2018-12" db="EMBL/GenBank/DDBJ databases">
        <title>Dyella dinghuensis sp. nov. DHOA06 and Dyella choica sp. nov. 4M-K27, isolated from forest soil.</title>
        <authorList>
            <person name="Qiu L.-H."/>
            <person name="Gao Z.-H."/>
        </authorList>
    </citation>
    <scope>NUCLEOTIDE SEQUENCE [LARGE SCALE GENOMIC DNA]</scope>
    <source>
        <strain evidence="2 3">DHOA06</strain>
    </source>
</reference>
<evidence type="ECO:0000313" key="2">
    <source>
        <dbReference type="EMBL" id="RUL66146.1"/>
    </source>
</evidence>